<accession>A0AA47IC26</accession>
<reference evidence="2" key="1">
    <citation type="submission" date="2022-10" db="EMBL/GenBank/DDBJ databases">
        <title>Complete genome sequence resource for Xanthomonas hortorum isolated from Greek Oregano.</title>
        <authorList>
            <person name="Gonzalez-Tobon J."/>
            <person name="Helmann T.C."/>
            <person name="Daughtrey M."/>
            <person name="Stodghill P.V."/>
            <person name="Filiatrault M.J."/>
        </authorList>
    </citation>
    <scope>NUCLEOTIDE SEQUENCE</scope>
    <source>
        <strain evidence="2">Oregano 108</strain>
    </source>
</reference>
<name>A0AA47IC26_9XANT</name>
<dbReference type="GO" id="GO:0016491">
    <property type="term" value="F:oxidoreductase activity"/>
    <property type="evidence" value="ECO:0007669"/>
    <property type="project" value="InterPro"/>
</dbReference>
<sequence>MDKTLHYLFDPLCGWCYGAAPAVSGLLEFPGVSLELLPTGLFSGEGARPLDDAFAAYAWSNDQRIERLTGQRFSERYRDRILGDRRQLFDSGPATVALTAVSLTEPARELDALKAIQHARYVDGNDVISLAALADLLKALGLDDAAAKVAYPDAELIGANQARVNRAQALMREFGSRGVPTLIVESGSKRRVLDHAAAYSNPHALINQLEAA</sequence>
<dbReference type="AlphaFoldDB" id="A0AA47IC26"/>
<dbReference type="RefSeq" id="WP_268214034.1">
    <property type="nucleotide sequence ID" value="NZ_CP107241.1"/>
</dbReference>
<dbReference type="InterPro" id="IPR036249">
    <property type="entry name" value="Thioredoxin-like_sf"/>
</dbReference>
<dbReference type="InterPro" id="IPR001853">
    <property type="entry name" value="DSBA-like_thioredoxin_dom"/>
</dbReference>
<evidence type="ECO:0000313" key="3">
    <source>
        <dbReference type="Proteomes" id="UP001164737"/>
    </source>
</evidence>
<gene>
    <name evidence="2" type="ORF">OEG85_03340</name>
</gene>
<dbReference type="CDD" id="cd03025">
    <property type="entry name" value="DsbA_FrnE_like"/>
    <property type="match status" value="1"/>
</dbReference>
<protein>
    <submittedName>
        <fullName evidence="2">DsbA family protein</fullName>
    </submittedName>
</protein>
<dbReference type="Pfam" id="PF01323">
    <property type="entry name" value="DSBA"/>
    <property type="match status" value="1"/>
</dbReference>
<organism evidence="2 3">
    <name type="scientific">Xanthomonas hortorum</name>
    <dbReference type="NCBI Taxonomy" id="56454"/>
    <lineage>
        <taxon>Bacteria</taxon>
        <taxon>Pseudomonadati</taxon>
        <taxon>Pseudomonadota</taxon>
        <taxon>Gammaproteobacteria</taxon>
        <taxon>Lysobacterales</taxon>
        <taxon>Lysobacteraceae</taxon>
        <taxon>Xanthomonas</taxon>
    </lineage>
</organism>
<feature type="domain" description="DSBA-like thioredoxin" evidence="1">
    <location>
        <begin position="8"/>
        <end position="186"/>
    </location>
</feature>
<proteinExistence type="predicted"/>
<evidence type="ECO:0000313" key="2">
    <source>
        <dbReference type="EMBL" id="WAH65039.1"/>
    </source>
</evidence>
<dbReference type="Gene3D" id="3.40.30.10">
    <property type="entry name" value="Glutaredoxin"/>
    <property type="match status" value="1"/>
</dbReference>
<dbReference type="EMBL" id="CP107241">
    <property type="protein sequence ID" value="WAH65039.1"/>
    <property type="molecule type" value="Genomic_DNA"/>
</dbReference>
<evidence type="ECO:0000259" key="1">
    <source>
        <dbReference type="Pfam" id="PF01323"/>
    </source>
</evidence>
<dbReference type="SUPFAM" id="SSF52833">
    <property type="entry name" value="Thioredoxin-like"/>
    <property type="match status" value="1"/>
</dbReference>
<dbReference type="Proteomes" id="UP001164737">
    <property type="component" value="Chromosome"/>
</dbReference>